<comment type="caution">
    <text evidence="8">The sequence shown here is derived from an EMBL/GenBank/DDBJ whole genome shotgun (WGS) entry which is preliminary data.</text>
</comment>
<dbReference type="Gene3D" id="3.90.180.10">
    <property type="entry name" value="Medium-chain alcohol dehydrogenases, catalytic domain"/>
    <property type="match status" value="1"/>
</dbReference>
<dbReference type="Pfam" id="PF08240">
    <property type="entry name" value="ADH_N"/>
    <property type="match status" value="1"/>
</dbReference>
<keyword evidence="3" id="KW-0963">Cytoplasm</keyword>
<dbReference type="SUPFAM" id="SSF50129">
    <property type="entry name" value="GroES-like"/>
    <property type="match status" value="1"/>
</dbReference>
<dbReference type="SMART" id="SM00829">
    <property type="entry name" value="PKS_ER"/>
    <property type="match status" value="1"/>
</dbReference>
<dbReference type="EC" id="1.-.-.-" evidence="8"/>
<dbReference type="InterPro" id="IPR002364">
    <property type="entry name" value="Quin_OxRdtase/zeta-crystal_CS"/>
</dbReference>
<dbReference type="InterPro" id="IPR011032">
    <property type="entry name" value="GroES-like_sf"/>
</dbReference>
<organism evidence="8 9">
    <name type="scientific">Paenibacillus ehimensis</name>
    <dbReference type="NCBI Taxonomy" id="79264"/>
    <lineage>
        <taxon>Bacteria</taxon>
        <taxon>Bacillati</taxon>
        <taxon>Bacillota</taxon>
        <taxon>Bacilli</taxon>
        <taxon>Bacillales</taxon>
        <taxon>Paenibacillaceae</taxon>
        <taxon>Paenibacillus</taxon>
    </lineage>
</organism>
<gene>
    <name evidence="8" type="ORF">Q3C12_17960</name>
</gene>
<dbReference type="PROSITE" id="PS01162">
    <property type="entry name" value="QOR_ZETA_CRYSTAL"/>
    <property type="match status" value="1"/>
</dbReference>
<evidence type="ECO:0000313" key="8">
    <source>
        <dbReference type="EMBL" id="MDO3678895.1"/>
    </source>
</evidence>
<evidence type="ECO:0000256" key="2">
    <source>
        <dbReference type="ARBA" id="ARBA00011881"/>
    </source>
</evidence>
<comment type="subunit">
    <text evidence="2">Homotetramer.</text>
</comment>
<evidence type="ECO:0000256" key="5">
    <source>
        <dbReference type="ARBA" id="ARBA00022884"/>
    </source>
</evidence>
<name>A0ABT8VD50_9BACL</name>
<accession>A0ABT8VD50</accession>
<dbReference type="RefSeq" id="WP_127490277.1">
    <property type="nucleotide sequence ID" value="NZ_JAUMKJ010000021.1"/>
</dbReference>
<feature type="domain" description="Enoyl reductase (ER)" evidence="7">
    <location>
        <begin position="17"/>
        <end position="320"/>
    </location>
</feature>
<evidence type="ECO:0000256" key="3">
    <source>
        <dbReference type="ARBA" id="ARBA00022490"/>
    </source>
</evidence>
<evidence type="ECO:0000256" key="6">
    <source>
        <dbReference type="ARBA" id="ARBA00022990"/>
    </source>
</evidence>
<dbReference type="Pfam" id="PF00107">
    <property type="entry name" value="ADH_zinc_N"/>
    <property type="match status" value="1"/>
</dbReference>
<keyword evidence="9" id="KW-1185">Reference proteome</keyword>
<dbReference type="InterPro" id="IPR051603">
    <property type="entry name" value="Zinc-ADH_QOR/CCCR"/>
</dbReference>
<dbReference type="InterPro" id="IPR020843">
    <property type="entry name" value="ER"/>
</dbReference>
<comment type="subcellular location">
    <subcellularLocation>
        <location evidence="1">Cytoplasm</location>
    </subcellularLocation>
</comment>
<dbReference type="InterPro" id="IPR013149">
    <property type="entry name" value="ADH-like_C"/>
</dbReference>
<proteinExistence type="predicted"/>
<dbReference type="Proteomes" id="UP001168883">
    <property type="component" value="Unassembled WGS sequence"/>
</dbReference>
<keyword evidence="5" id="KW-0694">RNA-binding</keyword>
<dbReference type="CDD" id="cd05289">
    <property type="entry name" value="MDR_like_2"/>
    <property type="match status" value="1"/>
</dbReference>
<reference evidence="8" key="1">
    <citation type="submission" date="2023-07" db="EMBL/GenBank/DDBJ databases">
        <authorList>
            <person name="Aktuganov G."/>
            <person name="Boyko T."/>
            <person name="Delegan Y."/>
            <person name="Galimzianova N."/>
            <person name="Gilvanova E."/>
            <person name="Korobov V."/>
            <person name="Kuzmina L."/>
            <person name="Melentiev A."/>
            <person name="Milman P."/>
            <person name="Ryabova A."/>
            <person name="Stupak E."/>
            <person name="Yasakov T."/>
            <person name="Zharikova N."/>
            <person name="Zhurenko E."/>
        </authorList>
    </citation>
    <scope>NUCLEOTIDE SEQUENCE</scope>
    <source>
        <strain evidence="8">IB-739</strain>
    </source>
</reference>
<dbReference type="SUPFAM" id="SSF51735">
    <property type="entry name" value="NAD(P)-binding Rossmann-fold domains"/>
    <property type="match status" value="1"/>
</dbReference>
<dbReference type="InterPro" id="IPR013154">
    <property type="entry name" value="ADH-like_N"/>
</dbReference>
<keyword evidence="4" id="KW-0521">NADP</keyword>
<evidence type="ECO:0000313" key="9">
    <source>
        <dbReference type="Proteomes" id="UP001168883"/>
    </source>
</evidence>
<dbReference type="EMBL" id="JAUMKJ010000021">
    <property type="protein sequence ID" value="MDO3678895.1"/>
    <property type="molecule type" value="Genomic_DNA"/>
</dbReference>
<protein>
    <submittedName>
        <fullName evidence="8">NADP-dependent oxidoreductase</fullName>
        <ecNumber evidence="8">1.-.-.-</ecNumber>
    </submittedName>
</protein>
<dbReference type="PANTHER" id="PTHR44154:SF1">
    <property type="entry name" value="QUINONE OXIDOREDUCTASE"/>
    <property type="match status" value="1"/>
</dbReference>
<evidence type="ECO:0000259" key="7">
    <source>
        <dbReference type="SMART" id="SM00829"/>
    </source>
</evidence>
<keyword evidence="6" id="KW-0007">Acetylation</keyword>
<sequence length="326" mass="34453">MSNKNKVMNAAVLNRFGNPDELVLQKIDVPEIGPEDVLIRVEYAGVGEWDAFERQGGYAAMLGIQPKFPYVLGSEGAGTVAATGEKVVEFNIGDKVYAPGFLNPRGGFYAEYAAVPAGNVSRIPLGMTVQEAAAVSGIGITALRGLEDILHLRQGESILIFGASGGVGHLAVQLAKIKGARVFAVASGKDGVEMVEKLGSDVVIDGRADDITLAASRFAPDGFDAALFTAGGEAANAAVACIRPGGRIAYPNGIHPALQAGDRIKVSGYNGEPDPEIISRLHHYIKNGPLSVHIDRTFLLEEARDAHLALDNHYLGKICLKVNDNR</sequence>
<evidence type="ECO:0000256" key="1">
    <source>
        <dbReference type="ARBA" id="ARBA00004496"/>
    </source>
</evidence>
<dbReference type="PANTHER" id="PTHR44154">
    <property type="entry name" value="QUINONE OXIDOREDUCTASE"/>
    <property type="match status" value="1"/>
</dbReference>
<dbReference type="InterPro" id="IPR036291">
    <property type="entry name" value="NAD(P)-bd_dom_sf"/>
</dbReference>
<evidence type="ECO:0000256" key="4">
    <source>
        <dbReference type="ARBA" id="ARBA00022857"/>
    </source>
</evidence>
<dbReference type="Gene3D" id="3.40.50.720">
    <property type="entry name" value="NAD(P)-binding Rossmann-like Domain"/>
    <property type="match status" value="1"/>
</dbReference>
<dbReference type="GO" id="GO:0016491">
    <property type="term" value="F:oxidoreductase activity"/>
    <property type="evidence" value="ECO:0007669"/>
    <property type="project" value="UniProtKB-KW"/>
</dbReference>
<keyword evidence="8" id="KW-0560">Oxidoreductase</keyword>